<evidence type="ECO:0000256" key="1">
    <source>
        <dbReference type="ARBA" id="ARBA00023015"/>
    </source>
</evidence>
<gene>
    <name evidence="7" type="ORF">GCM10023147_38150</name>
</gene>
<dbReference type="InterPro" id="IPR036390">
    <property type="entry name" value="WH_DNA-bd_sf"/>
</dbReference>
<dbReference type="InterPro" id="IPR001647">
    <property type="entry name" value="HTH_TetR"/>
</dbReference>
<evidence type="ECO:0000313" key="8">
    <source>
        <dbReference type="Proteomes" id="UP001500635"/>
    </source>
</evidence>
<feature type="DNA-binding region" description="H-T-H motif" evidence="4">
    <location>
        <begin position="92"/>
        <end position="111"/>
    </location>
</feature>
<dbReference type="CDD" id="cd07377">
    <property type="entry name" value="WHTH_GntR"/>
    <property type="match status" value="1"/>
</dbReference>
<evidence type="ECO:0000256" key="2">
    <source>
        <dbReference type="ARBA" id="ARBA00023125"/>
    </source>
</evidence>
<keyword evidence="3" id="KW-0804">Transcription</keyword>
<keyword evidence="8" id="KW-1185">Reference proteome</keyword>
<sequence length="289" mass="31406">MLRDRMASGRLRPGDRAPSTRAIVREFGVAMATASKVLARLRDDGLVATAPGRGTVVLDPSATARRPDALTVEAVVAAAVAVADAEGLDAVSMRRVGADLGVSTMALYRYVSDKDDLVLRMMDAACAELAPPVTAGGWRERLELVARELWSGFRRHPWFAGVMSMTRPQPVRSAIPFTECALEGLRSAGLGVGPALTAYLGLMNLVRGLAINIEAELAEEATSGLTADEWQQRQNRDLAAALPRERFPRMHELLENTHDFDLDDVFEAALTAYLDGLVVQIWAVERRRA</sequence>
<proteinExistence type="predicted"/>
<evidence type="ECO:0000259" key="5">
    <source>
        <dbReference type="PROSITE" id="PS50949"/>
    </source>
</evidence>
<dbReference type="Pfam" id="PF00392">
    <property type="entry name" value="GntR"/>
    <property type="match status" value="1"/>
</dbReference>
<dbReference type="PANTHER" id="PTHR30055:SF151">
    <property type="entry name" value="TRANSCRIPTIONAL REGULATORY PROTEIN"/>
    <property type="match status" value="1"/>
</dbReference>
<dbReference type="InterPro" id="IPR000524">
    <property type="entry name" value="Tscrpt_reg_HTH_GntR"/>
</dbReference>
<dbReference type="Proteomes" id="UP001500635">
    <property type="component" value="Unassembled WGS sequence"/>
</dbReference>
<dbReference type="PROSITE" id="PS50977">
    <property type="entry name" value="HTH_TETR_2"/>
    <property type="match status" value="1"/>
</dbReference>
<evidence type="ECO:0000259" key="6">
    <source>
        <dbReference type="PROSITE" id="PS50977"/>
    </source>
</evidence>
<accession>A0ABP8K3S5</accession>
<evidence type="ECO:0000256" key="3">
    <source>
        <dbReference type="ARBA" id="ARBA00023163"/>
    </source>
</evidence>
<dbReference type="SMART" id="SM00345">
    <property type="entry name" value="HTH_GNTR"/>
    <property type="match status" value="1"/>
</dbReference>
<dbReference type="PANTHER" id="PTHR30055">
    <property type="entry name" value="HTH-TYPE TRANSCRIPTIONAL REGULATOR RUTR"/>
    <property type="match status" value="1"/>
</dbReference>
<name>A0ABP8K3S5_9ACTN</name>
<organism evidence="7 8">
    <name type="scientific">Tsukamurella soli</name>
    <dbReference type="NCBI Taxonomy" id="644556"/>
    <lineage>
        <taxon>Bacteria</taxon>
        <taxon>Bacillati</taxon>
        <taxon>Actinomycetota</taxon>
        <taxon>Actinomycetes</taxon>
        <taxon>Mycobacteriales</taxon>
        <taxon>Tsukamurellaceae</taxon>
        <taxon>Tsukamurella</taxon>
    </lineage>
</organism>
<evidence type="ECO:0000256" key="4">
    <source>
        <dbReference type="PROSITE-ProRule" id="PRU00335"/>
    </source>
</evidence>
<dbReference type="SUPFAM" id="SSF48498">
    <property type="entry name" value="Tetracyclin repressor-like, C-terminal domain"/>
    <property type="match status" value="1"/>
</dbReference>
<dbReference type="InterPro" id="IPR036271">
    <property type="entry name" value="Tet_transcr_reg_TetR-rel_C_sf"/>
</dbReference>
<dbReference type="Pfam" id="PF02909">
    <property type="entry name" value="TetR_C_1"/>
    <property type="match status" value="1"/>
</dbReference>
<dbReference type="SUPFAM" id="SSF46689">
    <property type="entry name" value="Homeodomain-like"/>
    <property type="match status" value="1"/>
</dbReference>
<dbReference type="EMBL" id="BAABFR010000075">
    <property type="protein sequence ID" value="GAA4399978.1"/>
    <property type="molecule type" value="Genomic_DNA"/>
</dbReference>
<dbReference type="Gene3D" id="1.10.10.60">
    <property type="entry name" value="Homeodomain-like"/>
    <property type="match status" value="1"/>
</dbReference>
<evidence type="ECO:0000313" key="7">
    <source>
        <dbReference type="EMBL" id="GAA4399978.1"/>
    </source>
</evidence>
<dbReference type="InterPro" id="IPR004111">
    <property type="entry name" value="Repressor_TetR_C"/>
</dbReference>
<keyword evidence="2 4" id="KW-0238">DNA-binding</keyword>
<feature type="domain" description="HTH gntR-type" evidence="5">
    <location>
        <begin position="1"/>
        <end position="60"/>
    </location>
</feature>
<reference evidence="8" key="1">
    <citation type="journal article" date="2019" name="Int. J. Syst. Evol. Microbiol.">
        <title>The Global Catalogue of Microorganisms (GCM) 10K type strain sequencing project: providing services to taxonomists for standard genome sequencing and annotation.</title>
        <authorList>
            <consortium name="The Broad Institute Genomics Platform"/>
            <consortium name="The Broad Institute Genome Sequencing Center for Infectious Disease"/>
            <person name="Wu L."/>
            <person name="Ma J."/>
        </authorList>
    </citation>
    <scope>NUCLEOTIDE SEQUENCE [LARGE SCALE GENOMIC DNA]</scope>
    <source>
        <strain evidence="8">JCM 17688</strain>
    </source>
</reference>
<dbReference type="InterPro" id="IPR009057">
    <property type="entry name" value="Homeodomain-like_sf"/>
</dbReference>
<dbReference type="InterPro" id="IPR036388">
    <property type="entry name" value="WH-like_DNA-bd_sf"/>
</dbReference>
<dbReference type="PROSITE" id="PS50949">
    <property type="entry name" value="HTH_GNTR"/>
    <property type="match status" value="1"/>
</dbReference>
<dbReference type="Gene3D" id="1.10.357.10">
    <property type="entry name" value="Tetracycline Repressor, domain 2"/>
    <property type="match status" value="1"/>
</dbReference>
<dbReference type="InterPro" id="IPR050109">
    <property type="entry name" value="HTH-type_TetR-like_transc_reg"/>
</dbReference>
<protein>
    <submittedName>
        <fullName evidence="7">GntR family transcriptional regulator</fullName>
    </submittedName>
</protein>
<feature type="domain" description="HTH tetR-type" evidence="6">
    <location>
        <begin position="69"/>
        <end position="129"/>
    </location>
</feature>
<dbReference type="SUPFAM" id="SSF46785">
    <property type="entry name" value="Winged helix' DNA-binding domain"/>
    <property type="match status" value="1"/>
</dbReference>
<dbReference type="Gene3D" id="1.10.10.10">
    <property type="entry name" value="Winged helix-like DNA-binding domain superfamily/Winged helix DNA-binding domain"/>
    <property type="match status" value="1"/>
</dbReference>
<dbReference type="Pfam" id="PF00440">
    <property type="entry name" value="TetR_N"/>
    <property type="match status" value="1"/>
</dbReference>
<comment type="caution">
    <text evidence="7">The sequence shown here is derived from an EMBL/GenBank/DDBJ whole genome shotgun (WGS) entry which is preliminary data.</text>
</comment>
<keyword evidence="1" id="KW-0805">Transcription regulation</keyword>